<reference evidence="1 2" key="1">
    <citation type="submission" date="2018-08" db="EMBL/GenBank/DDBJ databases">
        <title>A genome reference for cultivated species of the human gut microbiota.</title>
        <authorList>
            <person name="Zou Y."/>
            <person name="Xue W."/>
            <person name="Luo G."/>
        </authorList>
    </citation>
    <scope>NUCLEOTIDE SEQUENCE [LARGE SCALE GENOMIC DNA]</scope>
    <source>
        <strain evidence="1 2">OF01-3</strain>
    </source>
</reference>
<gene>
    <name evidence="1" type="ORF">DXA39_05180</name>
</gene>
<evidence type="ECO:0000313" key="2">
    <source>
        <dbReference type="Proteomes" id="UP000261011"/>
    </source>
</evidence>
<evidence type="ECO:0000313" key="1">
    <source>
        <dbReference type="EMBL" id="RGB76564.1"/>
    </source>
</evidence>
<dbReference type="EMBL" id="QVEU01000003">
    <property type="protein sequence ID" value="RGB76564.1"/>
    <property type="molecule type" value="Genomic_DNA"/>
</dbReference>
<dbReference type="RefSeq" id="WP_117521657.1">
    <property type="nucleotide sequence ID" value="NZ_QVEU01000003.1"/>
</dbReference>
<name>A0A3E2TK37_9FIRM</name>
<sequence>MAKKKVKKRLKRNKYRLIISLVAIAAIFILSFSIRNYSKERDLSKYDHEILILKSNGDQIDSMTLKEIRKKGSENKVVYYNNGLEKVNIDGVPIEKIIGNQDINLKDRAYLVVEDSEGNLEKLSMSAALEPDRVYLVYKIDGTPIYELGENYGKMAIIDTSLDDSNNWIKNVKVIDIQ</sequence>
<dbReference type="AlphaFoldDB" id="A0A3E2TK37"/>
<dbReference type="OrthoDB" id="1693024at2"/>
<keyword evidence="2" id="KW-1185">Reference proteome</keyword>
<dbReference type="Proteomes" id="UP000261011">
    <property type="component" value="Unassembled WGS sequence"/>
</dbReference>
<organism evidence="1 2">
    <name type="scientific">Anaerococcus nagyae</name>
    <dbReference type="NCBI Taxonomy" id="1755241"/>
    <lineage>
        <taxon>Bacteria</taxon>
        <taxon>Bacillati</taxon>
        <taxon>Bacillota</taxon>
        <taxon>Tissierellia</taxon>
        <taxon>Tissierellales</taxon>
        <taxon>Peptoniphilaceae</taxon>
        <taxon>Anaerococcus</taxon>
    </lineage>
</organism>
<protein>
    <submittedName>
        <fullName evidence="1">Oxidoreductase</fullName>
    </submittedName>
</protein>
<comment type="caution">
    <text evidence="1">The sequence shown here is derived from an EMBL/GenBank/DDBJ whole genome shotgun (WGS) entry which is preliminary data.</text>
</comment>
<proteinExistence type="predicted"/>
<accession>A0A3E2TK37</accession>